<dbReference type="EMBL" id="JABFDY010000006">
    <property type="protein sequence ID" value="KAF7705995.1"/>
    <property type="molecule type" value="Genomic_DNA"/>
</dbReference>
<organism evidence="3 4">
    <name type="scientific">Silurus meridionalis</name>
    <name type="common">Southern catfish</name>
    <name type="synonym">Silurus soldatovi meridionalis</name>
    <dbReference type="NCBI Taxonomy" id="175797"/>
    <lineage>
        <taxon>Eukaryota</taxon>
        <taxon>Metazoa</taxon>
        <taxon>Chordata</taxon>
        <taxon>Craniata</taxon>
        <taxon>Vertebrata</taxon>
        <taxon>Euteleostomi</taxon>
        <taxon>Actinopterygii</taxon>
        <taxon>Neopterygii</taxon>
        <taxon>Teleostei</taxon>
        <taxon>Ostariophysi</taxon>
        <taxon>Siluriformes</taxon>
        <taxon>Siluridae</taxon>
        <taxon>Silurus</taxon>
    </lineage>
</organism>
<feature type="domain" description="Myb/SANT-like DNA-binding" evidence="2">
    <location>
        <begin position="43"/>
        <end position="121"/>
    </location>
</feature>
<proteinExistence type="predicted"/>
<evidence type="ECO:0000313" key="4">
    <source>
        <dbReference type="Proteomes" id="UP000606274"/>
    </source>
</evidence>
<dbReference type="AlphaFoldDB" id="A0A8T0BG69"/>
<evidence type="ECO:0000256" key="1">
    <source>
        <dbReference type="SAM" id="MobiDB-lite"/>
    </source>
</evidence>
<protein>
    <recommendedName>
        <fullName evidence="2">Myb/SANT-like DNA-binding domain-containing protein</fullName>
    </recommendedName>
</protein>
<evidence type="ECO:0000313" key="3">
    <source>
        <dbReference type="EMBL" id="KAF7705995.1"/>
    </source>
</evidence>
<comment type="caution">
    <text evidence="3">The sequence shown here is derived from an EMBL/GenBank/DDBJ whole genome shotgun (WGS) entry which is preliminary data.</text>
</comment>
<gene>
    <name evidence="3" type="ORF">HF521_019249</name>
</gene>
<keyword evidence="4" id="KW-1185">Reference proteome</keyword>
<evidence type="ECO:0000259" key="2">
    <source>
        <dbReference type="Pfam" id="PF13873"/>
    </source>
</evidence>
<sequence>MRQDGGFIRVHRSRYPDLIIGINPPRFSQIHRAAPEHTMSRERAAFFSPFEQKIILETFEQYKAVITAKCNTSAAAKSRVTAWQKIAERLNAANPNNVKRTWQQVKIKYKNIVQCANRKRKQKFGEGVATPGFSPAGEVALWRIRGRPVVDAAILGLSSERIGISIGKTIATVYHLSVPCLSVQSQYTHFLRKSLQSKCLAESEGSGGVIQTVPAVASCAEEPAEHSDSEHDEKNIVVCSHQEQGTEALICQEDPGTSGPSGPGDDERDEDVTALYKRYLRQEIAYRHLKMKKLEKEIQLLDKQLDVG</sequence>
<feature type="region of interest" description="Disordered" evidence="1">
    <location>
        <begin position="250"/>
        <end position="271"/>
    </location>
</feature>
<dbReference type="InterPro" id="IPR028002">
    <property type="entry name" value="Myb_DNA-bind_5"/>
</dbReference>
<dbReference type="Pfam" id="PF13873">
    <property type="entry name" value="Myb_DNA-bind_5"/>
    <property type="match status" value="1"/>
</dbReference>
<dbReference type="Proteomes" id="UP000606274">
    <property type="component" value="Unassembled WGS sequence"/>
</dbReference>
<name>A0A8T0BG69_SILME</name>
<accession>A0A8T0BG69</accession>
<reference evidence="3" key="1">
    <citation type="submission" date="2020-08" db="EMBL/GenBank/DDBJ databases">
        <title>Chromosome-level assembly of Southern catfish (Silurus meridionalis) provides insights into visual adaptation to the nocturnal and benthic lifestyles.</title>
        <authorList>
            <person name="Zhang Y."/>
            <person name="Wang D."/>
            <person name="Peng Z."/>
        </authorList>
    </citation>
    <scope>NUCLEOTIDE SEQUENCE</scope>
    <source>
        <strain evidence="3">SWU-2019-XX</strain>
        <tissue evidence="3">Muscle</tissue>
    </source>
</reference>